<dbReference type="GO" id="GO:0003700">
    <property type="term" value="F:DNA-binding transcription factor activity"/>
    <property type="evidence" value="ECO:0007669"/>
    <property type="project" value="InterPro"/>
</dbReference>
<evidence type="ECO:0000259" key="5">
    <source>
        <dbReference type="PROSITE" id="PS50931"/>
    </source>
</evidence>
<feature type="domain" description="HTH lysR-type" evidence="5">
    <location>
        <begin position="4"/>
        <end position="61"/>
    </location>
</feature>
<gene>
    <name evidence="6" type="ORF">EZH22_21725</name>
</gene>
<evidence type="ECO:0000256" key="2">
    <source>
        <dbReference type="ARBA" id="ARBA00023015"/>
    </source>
</evidence>
<organism evidence="6 7">
    <name type="scientific">Xanthobacter dioxanivorans</name>
    <dbReference type="NCBI Taxonomy" id="2528964"/>
    <lineage>
        <taxon>Bacteria</taxon>
        <taxon>Pseudomonadati</taxon>
        <taxon>Pseudomonadota</taxon>
        <taxon>Alphaproteobacteria</taxon>
        <taxon>Hyphomicrobiales</taxon>
        <taxon>Xanthobacteraceae</taxon>
        <taxon>Xanthobacter</taxon>
    </lineage>
</organism>
<dbReference type="Gene3D" id="3.40.190.290">
    <property type="match status" value="1"/>
</dbReference>
<dbReference type="EMBL" id="CP063362">
    <property type="protein sequence ID" value="QRG05646.1"/>
    <property type="molecule type" value="Genomic_DNA"/>
</dbReference>
<protein>
    <submittedName>
        <fullName evidence="6">LysR family transcriptional regulator</fullName>
    </submittedName>
</protein>
<evidence type="ECO:0000256" key="3">
    <source>
        <dbReference type="ARBA" id="ARBA00023125"/>
    </source>
</evidence>
<dbReference type="PRINTS" id="PR00039">
    <property type="entry name" value="HTHLYSR"/>
</dbReference>
<accession>A0A974PLU8</accession>
<reference evidence="6 7" key="1">
    <citation type="submission" date="2020-10" db="EMBL/GenBank/DDBJ databases">
        <title>Degradation of 1,4-Dioxane by Xanthobacter sp. YN2, via a Novel Group-2 Soluble Di-Iron Monooxygenase.</title>
        <authorList>
            <person name="Ma F."/>
            <person name="Wang Y."/>
            <person name="Yang J."/>
            <person name="Guo H."/>
            <person name="Su D."/>
            <person name="Yu L."/>
        </authorList>
    </citation>
    <scope>NUCLEOTIDE SEQUENCE [LARGE SCALE GENOMIC DNA]</scope>
    <source>
        <strain evidence="6 7">YN2</strain>
    </source>
</reference>
<keyword evidence="7" id="KW-1185">Reference proteome</keyword>
<dbReference type="InterPro" id="IPR036388">
    <property type="entry name" value="WH-like_DNA-bd_sf"/>
</dbReference>
<dbReference type="KEGG" id="xdi:EZH22_21725"/>
<dbReference type="PROSITE" id="PS50931">
    <property type="entry name" value="HTH_LYSR"/>
    <property type="match status" value="1"/>
</dbReference>
<dbReference type="InterPro" id="IPR000847">
    <property type="entry name" value="LysR_HTH_N"/>
</dbReference>
<evidence type="ECO:0000313" key="7">
    <source>
        <dbReference type="Proteomes" id="UP000596427"/>
    </source>
</evidence>
<dbReference type="RefSeq" id="WP_203192512.1">
    <property type="nucleotide sequence ID" value="NZ_CP063362.1"/>
</dbReference>
<dbReference type="InterPro" id="IPR005119">
    <property type="entry name" value="LysR_subst-bd"/>
</dbReference>
<dbReference type="AlphaFoldDB" id="A0A974PLU8"/>
<keyword evidence="2" id="KW-0805">Transcription regulation</keyword>
<evidence type="ECO:0000313" key="6">
    <source>
        <dbReference type="EMBL" id="QRG05646.1"/>
    </source>
</evidence>
<dbReference type="GO" id="GO:0043565">
    <property type="term" value="F:sequence-specific DNA binding"/>
    <property type="evidence" value="ECO:0007669"/>
    <property type="project" value="TreeGrafter"/>
</dbReference>
<dbReference type="PANTHER" id="PTHR30427:SF1">
    <property type="entry name" value="TRANSCRIPTIONAL ACTIVATOR PROTEIN LYSR"/>
    <property type="match status" value="1"/>
</dbReference>
<evidence type="ECO:0000256" key="4">
    <source>
        <dbReference type="ARBA" id="ARBA00023163"/>
    </source>
</evidence>
<proteinExistence type="inferred from homology"/>
<keyword evidence="3" id="KW-0238">DNA-binding</keyword>
<dbReference type="SUPFAM" id="SSF53850">
    <property type="entry name" value="Periplasmic binding protein-like II"/>
    <property type="match status" value="1"/>
</dbReference>
<dbReference type="Proteomes" id="UP000596427">
    <property type="component" value="Chromosome"/>
</dbReference>
<dbReference type="Pfam" id="PF00126">
    <property type="entry name" value="HTH_1"/>
    <property type="match status" value="1"/>
</dbReference>
<dbReference type="GO" id="GO:0010628">
    <property type="term" value="P:positive regulation of gene expression"/>
    <property type="evidence" value="ECO:0007669"/>
    <property type="project" value="TreeGrafter"/>
</dbReference>
<name>A0A974PLU8_9HYPH</name>
<dbReference type="Pfam" id="PF03466">
    <property type="entry name" value="LysR_substrate"/>
    <property type="match status" value="1"/>
</dbReference>
<dbReference type="InterPro" id="IPR036390">
    <property type="entry name" value="WH_DNA-bd_sf"/>
</dbReference>
<evidence type="ECO:0000256" key="1">
    <source>
        <dbReference type="ARBA" id="ARBA00009437"/>
    </source>
</evidence>
<sequence length="304" mass="33090">MGFMNLRQLEVFRAVMRCRTTVGAAEELGMSQSAVSNAIRHMEDLLGFSLFERISNRLVPTDEARLLLEEAEPLFLHQRAVAERAADLKAGRAGRIRLVATAELSETLLPLVIPRFLAGRPGVHVSLDTRPLVSVLEAVETGLADIGVAMEADGRHGIEVKPVAELAAVAICRADDPLADLPVVTPMDLAQGPFVAPRPDNRIGLLIAEAFRRAGVPYQPAIDVRFLNVAARLVQEGCGATILDEITAFASRFDALVVRPFKPDIRLRLQAVLPRGRALSRLAQDFLAVLETETRSRLAGLTRS</sequence>
<dbReference type="Gene3D" id="1.10.10.10">
    <property type="entry name" value="Winged helix-like DNA-binding domain superfamily/Winged helix DNA-binding domain"/>
    <property type="match status" value="1"/>
</dbReference>
<keyword evidence="4" id="KW-0804">Transcription</keyword>
<dbReference type="PANTHER" id="PTHR30427">
    <property type="entry name" value="TRANSCRIPTIONAL ACTIVATOR PROTEIN LYSR"/>
    <property type="match status" value="1"/>
</dbReference>
<dbReference type="SUPFAM" id="SSF46785">
    <property type="entry name" value="Winged helix' DNA-binding domain"/>
    <property type="match status" value="1"/>
</dbReference>
<comment type="similarity">
    <text evidence="1">Belongs to the LysR transcriptional regulatory family.</text>
</comment>